<evidence type="ECO:0000256" key="4">
    <source>
        <dbReference type="ARBA" id="ARBA00022692"/>
    </source>
</evidence>
<dbReference type="GO" id="GO:0055085">
    <property type="term" value="P:transmembrane transport"/>
    <property type="evidence" value="ECO:0007669"/>
    <property type="project" value="InterPro"/>
</dbReference>
<gene>
    <name evidence="10" type="ORF">HNQ38_002296</name>
</gene>
<keyword evidence="4 7" id="KW-0812">Transmembrane</keyword>
<proteinExistence type="inferred from homology"/>
<dbReference type="Gene3D" id="1.10.3720.10">
    <property type="entry name" value="MetI-like"/>
    <property type="match status" value="1"/>
</dbReference>
<feature type="region of interest" description="Disordered" evidence="8">
    <location>
        <begin position="1"/>
        <end position="24"/>
    </location>
</feature>
<comment type="subcellular location">
    <subcellularLocation>
        <location evidence="1 7">Cell membrane</location>
        <topology evidence="1 7">Multi-pass membrane protein</topology>
    </subcellularLocation>
</comment>
<evidence type="ECO:0000256" key="3">
    <source>
        <dbReference type="ARBA" id="ARBA00022475"/>
    </source>
</evidence>
<dbReference type="PROSITE" id="PS50928">
    <property type="entry name" value="ABC_TM1"/>
    <property type="match status" value="1"/>
</dbReference>
<evidence type="ECO:0000256" key="7">
    <source>
        <dbReference type="RuleBase" id="RU363032"/>
    </source>
</evidence>
<evidence type="ECO:0000256" key="5">
    <source>
        <dbReference type="ARBA" id="ARBA00022989"/>
    </source>
</evidence>
<evidence type="ECO:0000256" key="2">
    <source>
        <dbReference type="ARBA" id="ARBA00022448"/>
    </source>
</evidence>
<name>A0A7W8C256_9BACT</name>
<comment type="similarity">
    <text evidence="7">Belongs to the binding-protein-dependent transport system permease family.</text>
</comment>
<feature type="transmembrane region" description="Helical" evidence="7">
    <location>
        <begin position="211"/>
        <end position="242"/>
    </location>
</feature>
<keyword evidence="5 7" id="KW-1133">Transmembrane helix</keyword>
<dbReference type="AlphaFoldDB" id="A0A7W8C256"/>
<evidence type="ECO:0000256" key="6">
    <source>
        <dbReference type="ARBA" id="ARBA00023136"/>
    </source>
</evidence>
<dbReference type="SUPFAM" id="SSF161098">
    <property type="entry name" value="MetI-like"/>
    <property type="match status" value="1"/>
</dbReference>
<sequence>MQDSSAPTTVKATNDSSTDTQSVCNETIQTTTKREFSLVRMLKSEYFLHVISIVAFFGIWQWAATSNVFGHTSALATPFQVLESLRDLSSQKLSGLTLMEHVLISTQRVIIGFFLAVLLGVPLGLFMAFNQTFKAVVKPLFDMFKPMPPLAWISVAILWFGIGESPKIFIIVIGSFVPVVLNSYSCMQLIEPELFDVVRIIGGKRWDEIRLVCIPGALPAITAGLQIAMSSAWTCVVAAELVNSRSGLGYIIIQGMKLSDPGMIIGGMLIITVVSLIFTQGMTFITNKLCPWQREIENL</sequence>
<evidence type="ECO:0000256" key="1">
    <source>
        <dbReference type="ARBA" id="ARBA00004651"/>
    </source>
</evidence>
<comment type="caution">
    <text evidence="10">The sequence shown here is derived from an EMBL/GenBank/DDBJ whole genome shotgun (WGS) entry which is preliminary data.</text>
</comment>
<dbReference type="PANTHER" id="PTHR30151:SF0">
    <property type="entry name" value="ABC TRANSPORTER PERMEASE PROTEIN MJ0413-RELATED"/>
    <property type="match status" value="1"/>
</dbReference>
<keyword evidence="3" id="KW-1003">Cell membrane</keyword>
<dbReference type="InterPro" id="IPR035906">
    <property type="entry name" value="MetI-like_sf"/>
</dbReference>
<keyword evidence="6 7" id="KW-0472">Membrane</keyword>
<feature type="transmembrane region" description="Helical" evidence="7">
    <location>
        <begin position="168"/>
        <end position="190"/>
    </location>
</feature>
<dbReference type="Proteomes" id="UP000539075">
    <property type="component" value="Unassembled WGS sequence"/>
</dbReference>
<dbReference type="CDD" id="cd06261">
    <property type="entry name" value="TM_PBP2"/>
    <property type="match status" value="1"/>
</dbReference>
<organism evidence="10 11">
    <name type="scientific">Desulfovibrio intestinalis</name>
    <dbReference type="NCBI Taxonomy" id="58621"/>
    <lineage>
        <taxon>Bacteria</taxon>
        <taxon>Pseudomonadati</taxon>
        <taxon>Thermodesulfobacteriota</taxon>
        <taxon>Desulfovibrionia</taxon>
        <taxon>Desulfovibrionales</taxon>
        <taxon>Desulfovibrionaceae</taxon>
        <taxon>Desulfovibrio</taxon>
    </lineage>
</organism>
<feature type="transmembrane region" description="Helical" evidence="7">
    <location>
        <begin position="262"/>
        <end position="285"/>
    </location>
</feature>
<dbReference type="EMBL" id="JACHGO010000006">
    <property type="protein sequence ID" value="MBB5144188.1"/>
    <property type="molecule type" value="Genomic_DNA"/>
</dbReference>
<keyword evidence="11" id="KW-1185">Reference proteome</keyword>
<dbReference type="InterPro" id="IPR000515">
    <property type="entry name" value="MetI-like"/>
</dbReference>
<evidence type="ECO:0000313" key="11">
    <source>
        <dbReference type="Proteomes" id="UP000539075"/>
    </source>
</evidence>
<keyword evidence="2 7" id="KW-0813">Transport</keyword>
<accession>A0A7W8C256</accession>
<feature type="transmembrane region" description="Helical" evidence="7">
    <location>
        <begin position="46"/>
        <end position="63"/>
    </location>
</feature>
<protein>
    <submittedName>
        <fullName evidence="10">ABC-type nitrate/sulfonate/bicarbonate transport system permease component</fullName>
    </submittedName>
</protein>
<dbReference type="Pfam" id="PF00528">
    <property type="entry name" value="BPD_transp_1"/>
    <property type="match status" value="1"/>
</dbReference>
<evidence type="ECO:0000256" key="8">
    <source>
        <dbReference type="SAM" id="MobiDB-lite"/>
    </source>
</evidence>
<evidence type="ECO:0000259" key="9">
    <source>
        <dbReference type="PROSITE" id="PS50928"/>
    </source>
</evidence>
<dbReference type="PANTHER" id="PTHR30151">
    <property type="entry name" value="ALKANE SULFONATE ABC TRANSPORTER-RELATED, MEMBRANE SUBUNIT"/>
    <property type="match status" value="1"/>
</dbReference>
<reference evidence="10 11" key="1">
    <citation type="submission" date="2020-08" db="EMBL/GenBank/DDBJ databases">
        <title>Genomic Encyclopedia of Type Strains, Phase IV (KMG-IV): sequencing the most valuable type-strain genomes for metagenomic binning, comparative biology and taxonomic classification.</title>
        <authorList>
            <person name="Goeker M."/>
        </authorList>
    </citation>
    <scope>NUCLEOTIDE SEQUENCE [LARGE SCALE GENOMIC DNA]</scope>
    <source>
        <strain evidence="10 11">DSM 11275</strain>
    </source>
</reference>
<feature type="transmembrane region" description="Helical" evidence="7">
    <location>
        <begin position="109"/>
        <end position="129"/>
    </location>
</feature>
<feature type="transmembrane region" description="Helical" evidence="7">
    <location>
        <begin position="141"/>
        <end position="162"/>
    </location>
</feature>
<feature type="domain" description="ABC transmembrane type-1" evidence="9">
    <location>
        <begin position="102"/>
        <end position="282"/>
    </location>
</feature>
<dbReference type="RefSeq" id="WP_183720627.1">
    <property type="nucleotide sequence ID" value="NZ_JACHGO010000006.1"/>
</dbReference>
<dbReference type="GO" id="GO:0005886">
    <property type="term" value="C:plasma membrane"/>
    <property type="evidence" value="ECO:0007669"/>
    <property type="project" value="UniProtKB-SubCell"/>
</dbReference>
<evidence type="ECO:0000313" key="10">
    <source>
        <dbReference type="EMBL" id="MBB5144188.1"/>
    </source>
</evidence>